<dbReference type="OrthoDB" id="6427287at2759"/>
<proteinExistence type="inferred from homology"/>
<dbReference type="PANTHER" id="PTHR31516:SF17">
    <property type="entry name" value="STABILIZER OF AXONEMAL MICROTUBULES 2"/>
    <property type="match status" value="1"/>
</dbReference>
<name>A0A8X6U8J7_NEPPI</name>
<evidence type="ECO:0000313" key="2">
    <source>
        <dbReference type="EMBL" id="GFU03710.1"/>
    </source>
</evidence>
<dbReference type="EMBL" id="BMAW01027736">
    <property type="protein sequence ID" value="GFU03710.1"/>
    <property type="molecule type" value="Genomic_DNA"/>
</dbReference>
<organism evidence="2 3">
    <name type="scientific">Nephila pilipes</name>
    <name type="common">Giant wood spider</name>
    <name type="synonym">Nephila maculata</name>
    <dbReference type="NCBI Taxonomy" id="299642"/>
    <lineage>
        <taxon>Eukaryota</taxon>
        <taxon>Metazoa</taxon>
        <taxon>Ecdysozoa</taxon>
        <taxon>Arthropoda</taxon>
        <taxon>Chelicerata</taxon>
        <taxon>Arachnida</taxon>
        <taxon>Araneae</taxon>
        <taxon>Araneomorphae</taxon>
        <taxon>Entelegynae</taxon>
        <taxon>Araneoidea</taxon>
        <taxon>Nephilidae</taxon>
        <taxon>Nephila</taxon>
    </lineage>
</organism>
<evidence type="ECO:0000313" key="3">
    <source>
        <dbReference type="Proteomes" id="UP000887013"/>
    </source>
</evidence>
<dbReference type="AlphaFoldDB" id="A0A8X6U8J7"/>
<dbReference type="GO" id="GO:0005856">
    <property type="term" value="C:cytoskeleton"/>
    <property type="evidence" value="ECO:0007669"/>
    <property type="project" value="TreeGrafter"/>
</dbReference>
<dbReference type="PANTHER" id="PTHR31516">
    <property type="entry name" value="STABILIZER OF AXONEMAL MICROTUBULES 2"/>
    <property type="match status" value="1"/>
</dbReference>
<reference evidence="2" key="1">
    <citation type="submission" date="2020-08" db="EMBL/GenBank/DDBJ databases">
        <title>Multicomponent nature underlies the extraordinary mechanical properties of spider dragline silk.</title>
        <authorList>
            <person name="Kono N."/>
            <person name="Nakamura H."/>
            <person name="Mori M."/>
            <person name="Yoshida Y."/>
            <person name="Ohtoshi R."/>
            <person name="Malay A.D."/>
            <person name="Moran D.A.P."/>
            <person name="Tomita M."/>
            <person name="Numata K."/>
            <person name="Arakawa K."/>
        </authorList>
    </citation>
    <scope>NUCLEOTIDE SEQUENCE</scope>
</reference>
<dbReference type="GO" id="GO:0008017">
    <property type="term" value="F:microtubule binding"/>
    <property type="evidence" value="ECO:0007669"/>
    <property type="project" value="InterPro"/>
</dbReference>
<gene>
    <name evidence="2" type="primary">AVEN_91705_1</name>
    <name evidence="2" type="ORF">NPIL_78721</name>
</gene>
<comment type="similarity">
    <text evidence="1">Belongs to the FAM154 family.</text>
</comment>
<comment type="caution">
    <text evidence="2">The sequence shown here is derived from an EMBL/GenBank/DDBJ whole genome shotgun (WGS) entry which is preliminary data.</text>
</comment>
<dbReference type="Proteomes" id="UP000887013">
    <property type="component" value="Unassembled WGS sequence"/>
</dbReference>
<sequence length="347" mass="39645">MKCPVSVQSCLCHEYTCADGYHIIPNSSHKNASEKSFDMFDLLSHNVPQCISKRRIENVNRLPTTYRTDYCRKKTLQTPTKAHSPYPGIFIPNQKMCTGTTHKNDFKPFNKKEGKDCRGNIVINKGSITCSNARFQGKSETKAVFSYPIPKKAVGPHDCSAALLMQCPSSGRKKASDVSMQTSTTYTLSYKKPKNIQKSIAWKPKLPITPKSGLKFKYISQYQDDYKKSKQLKRESLKKISSYCPPEVPMDGNTTYKSAFYYKTPVEQKRKKWNPDHNIYKTATVKCECLCSECLNKEQCKRKNREKLLDNICCCQKENKASLLVKKKSTESFKRSPLKNVSIEEIC</sequence>
<protein>
    <submittedName>
        <fullName evidence="2">Uncharacterized protein</fullName>
    </submittedName>
</protein>
<evidence type="ECO:0000256" key="1">
    <source>
        <dbReference type="ARBA" id="ARBA00008738"/>
    </source>
</evidence>
<accession>A0A8X6U8J7</accession>
<dbReference type="InterPro" id="IPR033336">
    <property type="entry name" value="SAXO1/2"/>
</dbReference>
<keyword evidence="3" id="KW-1185">Reference proteome</keyword>